<reference evidence="2 3" key="1">
    <citation type="journal article" date="2015" name="Nature">
        <title>rRNA introns, odd ribosomes, and small enigmatic genomes across a large radiation of phyla.</title>
        <authorList>
            <person name="Brown C.T."/>
            <person name="Hug L.A."/>
            <person name="Thomas B.C."/>
            <person name="Sharon I."/>
            <person name="Castelle C.J."/>
            <person name="Singh A."/>
            <person name="Wilkins M.J."/>
            <person name="Williams K.H."/>
            <person name="Banfield J.F."/>
        </authorList>
    </citation>
    <scope>NUCLEOTIDE SEQUENCE [LARGE SCALE GENOMIC DNA]</scope>
</reference>
<name>A0A0G0Z8D6_9BACT</name>
<protein>
    <submittedName>
        <fullName evidence="2">Tetratricopeptide</fullName>
    </submittedName>
</protein>
<comment type="caution">
    <text evidence="2">The sequence shown here is derived from an EMBL/GenBank/DDBJ whole genome shotgun (WGS) entry which is preliminary data.</text>
</comment>
<keyword evidence="1" id="KW-0472">Membrane</keyword>
<keyword evidence="1" id="KW-1133">Transmembrane helix</keyword>
<dbReference type="EMBL" id="LCDD01000053">
    <property type="protein sequence ID" value="KKS44874.1"/>
    <property type="molecule type" value="Genomic_DNA"/>
</dbReference>
<keyword evidence="1" id="KW-0812">Transmembrane</keyword>
<dbReference type="Proteomes" id="UP000034320">
    <property type="component" value="Unassembled WGS sequence"/>
</dbReference>
<feature type="transmembrane region" description="Helical" evidence="1">
    <location>
        <begin position="148"/>
        <end position="164"/>
    </location>
</feature>
<feature type="transmembrane region" description="Helical" evidence="1">
    <location>
        <begin position="170"/>
        <end position="194"/>
    </location>
</feature>
<sequence>MLFVLWPLSKFKKNKLQKQLKNYLTKYLFPAIVIAGAIITLSGLFFVLSSPYNLVRFEDFLSAVFGYERDVATGKYEAFYTRQFLGSRPIVFQVEKIFPYVLGWPVFILGILGFIAILLRGYSFLILSFSFLVYLLPNSFLFAKWSRFMTPVLPFLALYASFFLNRLKRLLPLLFLPILFMALIPGIAFISVYLKKDTRIQASEWIYRYIPKKSYVLSETANVIDIPLGMPGIVPADYNTTVISFDFYHLEERAELKTELVSHLARADYIFIPSRRIFKNFLSRPDKFPTAAKYYRSLFSGELGFTKVAEFSSYPQIGIGPLSIKFPDEDAEETYTVFDHPVIRIYRKTNKLTPNDYFRLLNN</sequence>
<feature type="transmembrane region" description="Helical" evidence="1">
    <location>
        <begin position="97"/>
        <end position="118"/>
    </location>
</feature>
<organism evidence="2 3">
    <name type="scientific">Candidatus Gottesmanbacteria bacterium GW2011_GWA2_42_18</name>
    <dbReference type="NCBI Taxonomy" id="1618442"/>
    <lineage>
        <taxon>Bacteria</taxon>
        <taxon>Candidatus Gottesmaniibacteriota</taxon>
    </lineage>
</organism>
<proteinExistence type="predicted"/>
<feature type="transmembrane region" description="Helical" evidence="1">
    <location>
        <begin position="124"/>
        <end position="141"/>
    </location>
</feature>
<evidence type="ECO:0000313" key="3">
    <source>
        <dbReference type="Proteomes" id="UP000034320"/>
    </source>
</evidence>
<accession>A0A0G0Z8D6</accession>
<gene>
    <name evidence="2" type="ORF">UV09_C0053G0007</name>
</gene>
<evidence type="ECO:0000256" key="1">
    <source>
        <dbReference type="SAM" id="Phobius"/>
    </source>
</evidence>
<evidence type="ECO:0000313" key="2">
    <source>
        <dbReference type="EMBL" id="KKS44874.1"/>
    </source>
</evidence>
<feature type="transmembrane region" description="Helical" evidence="1">
    <location>
        <begin position="27"/>
        <end position="48"/>
    </location>
</feature>
<dbReference type="AlphaFoldDB" id="A0A0G0Z8D6"/>